<name>A0AAP0NJK9_9MAGN</name>
<protein>
    <submittedName>
        <fullName evidence="1">Uncharacterized protein</fullName>
    </submittedName>
</protein>
<dbReference type="EMBL" id="JBBNAE010000007">
    <property type="protein sequence ID" value="KAK9109119.1"/>
    <property type="molecule type" value="Genomic_DNA"/>
</dbReference>
<comment type="caution">
    <text evidence="1">The sequence shown here is derived from an EMBL/GenBank/DDBJ whole genome shotgun (WGS) entry which is preliminary data.</text>
</comment>
<accession>A0AAP0NJK9</accession>
<gene>
    <name evidence="1" type="ORF">Sjap_017179</name>
</gene>
<evidence type="ECO:0000313" key="1">
    <source>
        <dbReference type="EMBL" id="KAK9109119.1"/>
    </source>
</evidence>
<reference evidence="1 2" key="1">
    <citation type="submission" date="2024-01" db="EMBL/GenBank/DDBJ databases">
        <title>Genome assemblies of Stephania.</title>
        <authorList>
            <person name="Yang L."/>
        </authorList>
    </citation>
    <scope>NUCLEOTIDE SEQUENCE [LARGE SCALE GENOMIC DNA]</scope>
    <source>
        <strain evidence="1">QJT</strain>
        <tissue evidence="1">Leaf</tissue>
    </source>
</reference>
<dbReference type="Proteomes" id="UP001417504">
    <property type="component" value="Unassembled WGS sequence"/>
</dbReference>
<sequence>MLPYRRRLAIAILTPSPSPPLIHLTTMNHLFDSPDDQHQKLIEKLQIFKNMIEGWCWPGG</sequence>
<organism evidence="1 2">
    <name type="scientific">Stephania japonica</name>
    <dbReference type="NCBI Taxonomy" id="461633"/>
    <lineage>
        <taxon>Eukaryota</taxon>
        <taxon>Viridiplantae</taxon>
        <taxon>Streptophyta</taxon>
        <taxon>Embryophyta</taxon>
        <taxon>Tracheophyta</taxon>
        <taxon>Spermatophyta</taxon>
        <taxon>Magnoliopsida</taxon>
        <taxon>Ranunculales</taxon>
        <taxon>Menispermaceae</taxon>
        <taxon>Menispermoideae</taxon>
        <taxon>Cissampelideae</taxon>
        <taxon>Stephania</taxon>
    </lineage>
</organism>
<keyword evidence="2" id="KW-1185">Reference proteome</keyword>
<evidence type="ECO:0000313" key="2">
    <source>
        <dbReference type="Proteomes" id="UP001417504"/>
    </source>
</evidence>
<proteinExistence type="predicted"/>
<dbReference type="AlphaFoldDB" id="A0AAP0NJK9"/>